<evidence type="ECO:0000313" key="2">
    <source>
        <dbReference type="EMBL" id="GFS34394.1"/>
    </source>
</evidence>
<gene>
    <name evidence="2" type="ORF">Acr_00g0033780</name>
</gene>
<evidence type="ECO:0000313" key="3">
    <source>
        <dbReference type="Proteomes" id="UP000585474"/>
    </source>
</evidence>
<dbReference type="AlphaFoldDB" id="A0A7J0DGA6"/>
<proteinExistence type="predicted"/>
<feature type="compositionally biased region" description="Basic and acidic residues" evidence="1">
    <location>
        <begin position="211"/>
        <end position="239"/>
    </location>
</feature>
<dbReference type="Proteomes" id="UP000585474">
    <property type="component" value="Unassembled WGS sequence"/>
</dbReference>
<dbReference type="OrthoDB" id="1740536at2759"/>
<evidence type="ECO:0000256" key="1">
    <source>
        <dbReference type="SAM" id="MobiDB-lite"/>
    </source>
</evidence>
<sequence>MYKSISALPLGDVPTSPYTNSTRTSPLEVYLRETPLTSLLYMAKILPPKGFSLYKETASERLILRYVAQVLAEPRPVSAEAEEQFDCWLLSPNFYHNNLAPFVGTTVLNLVCTCAVIVYPDQMPAALWITEPILWPIPAKLQNLKGLHREIHVEDPSDKVVIMAMMEGLWIGPLFDSLSKNVPETLSALQNKDDKYITAEELAKAKRRRRGKDDPKRKESRSEYKDEARNKRPNRDSKQTNETCPHTPLCRPELILPPLNAPIA</sequence>
<keyword evidence="3" id="KW-1185">Reference proteome</keyword>
<feature type="region of interest" description="Disordered" evidence="1">
    <location>
        <begin position="203"/>
        <end position="264"/>
    </location>
</feature>
<name>A0A7J0DGA6_9ERIC</name>
<protein>
    <submittedName>
        <fullName evidence="2">Uncharacterized protein</fullName>
    </submittedName>
</protein>
<comment type="caution">
    <text evidence="2">The sequence shown here is derived from an EMBL/GenBank/DDBJ whole genome shotgun (WGS) entry which is preliminary data.</text>
</comment>
<reference evidence="3" key="1">
    <citation type="submission" date="2019-07" db="EMBL/GenBank/DDBJ databases">
        <title>De Novo Assembly of kiwifruit Actinidia rufa.</title>
        <authorList>
            <person name="Sugita-Konishi S."/>
            <person name="Sato K."/>
            <person name="Mori E."/>
            <person name="Abe Y."/>
            <person name="Kisaki G."/>
            <person name="Hamano K."/>
            <person name="Suezawa K."/>
            <person name="Otani M."/>
            <person name="Fukuda T."/>
            <person name="Manabe T."/>
            <person name="Gomi K."/>
            <person name="Tabuchi M."/>
            <person name="Akimitsu K."/>
            <person name="Kataoka I."/>
        </authorList>
    </citation>
    <scope>NUCLEOTIDE SEQUENCE [LARGE SCALE GENOMIC DNA]</scope>
    <source>
        <strain evidence="3">cv. Fuchu</strain>
    </source>
</reference>
<organism evidence="2 3">
    <name type="scientific">Actinidia rufa</name>
    <dbReference type="NCBI Taxonomy" id="165716"/>
    <lineage>
        <taxon>Eukaryota</taxon>
        <taxon>Viridiplantae</taxon>
        <taxon>Streptophyta</taxon>
        <taxon>Embryophyta</taxon>
        <taxon>Tracheophyta</taxon>
        <taxon>Spermatophyta</taxon>
        <taxon>Magnoliopsida</taxon>
        <taxon>eudicotyledons</taxon>
        <taxon>Gunneridae</taxon>
        <taxon>Pentapetalae</taxon>
        <taxon>asterids</taxon>
        <taxon>Ericales</taxon>
        <taxon>Actinidiaceae</taxon>
        <taxon>Actinidia</taxon>
    </lineage>
</organism>
<dbReference type="EMBL" id="BJWL01000211">
    <property type="protein sequence ID" value="GFS34394.1"/>
    <property type="molecule type" value="Genomic_DNA"/>
</dbReference>
<accession>A0A7J0DGA6</accession>